<protein>
    <submittedName>
        <fullName evidence="1">STM4015 family protein</fullName>
    </submittedName>
</protein>
<dbReference type="Proteomes" id="UP001597110">
    <property type="component" value="Unassembled WGS sequence"/>
</dbReference>
<evidence type="ECO:0000313" key="1">
    <source>
        <dbReference type="EMBL" id="MFD0725624.1"/>
    </source>
</evidence>
<comment type="caution">
    <text evidence="1">The sequence shown here is derived from an EMBL/GenBank/DDBJ whole genome shotgun (WGS) entry which is preliminary data.</text>
</comment>
<dbReference type="InterPro" id="IPR032675">
    <property type="entry name" value="LRR_dom_sf"/>
</dbReference>
<dbReference type="InterPro" id="IPR047722">
    <property type="entry name" value="STM4015-like"/>
</dbReference>
<sequence length="309" mass="33675">MTVNDTQAQYQGKPVVEFRMGDTIADPASVRTTAYRLSQDYDSEESQRDLLDAFLAQVDTAALDTLVIGAWSEAHDESPKGFLDGLIERRAELPALRHLFVGDMTYEDCEISWIIQADYNPLLDAFPQLQSLRVRGSTSLALAPFSHDALQLLAIECGGLPSGIAKAIAASRMPALTRLELWLGDENYGFDGDLALYAQLLDAVDASRLQYLGLRNAQISDALALHLAAQPWLGKLDTLDLSMGTIGDEGALALCDSPHLAGLGTLDLSHHYISDEVQARLKTLPCKVVLDDPQDADDNDGDRYVEVGE</sequence>
<dbReference type="EMBL" id="JBHTIF010000001">
    <property type="protein sequence ID" value="MFD0725624.1"/>
    <property type="molecule type" value="Genomic_DNA"/>
</dbReference>
<dbReference type="Gene3D" id="3.80.10.10">
    <property type="entry name" value="Ribonuclease Inhibitor"/>
    <property type="match status" value="1"/>
</dbReference>
<dbReference type="RefSeq" id="WP_386823212.1">
    <property type="nucleotide sequence ID" value="NZ_JBHTIF010000001.1"/>
</dbReference>
<organism evidence="1 2">
    <name type="scientific">Lysobacter brunescens</name>
    <dbReference type="NCBI Taxonomy" id="262323"/>
    <lineage>
        <taxon>Bacteria</taxon>
        <taxon>Pseudomonadati</taxon>
        <taxon>Pseudomonadota</taxon>
        <taxon>Gammaproteobacteria</taxon>
        <taxon>Lysobacterales</taxon>
        <taxon>Lysobacteraceae</taxon>
        <taxon>Lysobacter</taxon>
    </lineage>
</organism>
<dbReference type="SUPFAM" id="SSF52047">
    <property type="entry name" value="RNI-like"/>
    <property type="match status" value="1"/>
</dbReference>
<name>A0ABW2YAR5_9GAMM</name>
<dbReference type="NCBIfam" id="NF038076">
    <property type="entry name" value="fam_STM4015"/>
    <property type="match status" value="1"/>
</dbReference>
<accession>A0ABW2YAR5</accession>
<keyword evidence="2" id="KW-1185">Reference proteome</keyword>
<reference evidence="2" key="1">
    <citation type="journal article" date="2019" name="Int. J. Syst. Evol. Microbiol.">
        <title>The Global Catalogue of Microorganisms (GCM) 10K type strain sequencing project: providing services to taxonomists for standard genome sequencing and annotation.</title>
        <authorList>
            <consortium name="The Broad Institute Genomics Platform"/>
            <consortium name="The Broad Institute Genome Sequencing Center for Infectious Disease"/>
            <person name="Wu L."/>
            <person name="Ma J."/>
        </authorList>
    </citation>
    <scope>NUCLEOTIDE SEQUENCE [LARGE SCALE GENOMIC DNA]</scope>
    <source>
        <strain evidence="2">CCUG 55585</strain>
    </source>
</reference>
<gene>
    <name evidence="1" type="ORF">ACFQ0E_08430</name>
</gene>
<evidence type="ECO:0000313" key="2">
    <source>
        <dbReference type="Proteomes" id="UP001597110"/>
    </source>
</evidence>
<proteinExistence type="predicted"/>